<evidence type="ECO:0000259" key="5">
    <source>
        <dbReference type="PROSITE" id="PS50977"/>
    </source>
</evidence>
<reference evidence="6 7" key="1">
    <citation type="journal article" date="2023" name="Environ Microbiome">
        <title>A coral-associated actinobacterium mitigates coral bleaching under heat stress.</title>
        <authorList>
            <person name="Li J."/>
            <person name="Zou Y."/>
            <person name="Li Q."/>
            <person name="Zhang J."/>
            <person name="Bourne D.G."/>
            <person name="Lyu Y."/>
            <person name="Liu C."/>
            <person name="Zhang S."/>
        </authorList>
    </citation>
    <scope>NUCLEOTIDE SEQUENCE [LARGE SCALE GENOMIC DNA]</scope>
    <source>
        <strain evidence="6 7">SCSIO 13291</strain>
    </source>
</reference>
<dbReference type="PANTHER" id="PTHR30055:SF234">
    <property type="entry name" value="HTH-TYPE TRANSCRIPTIONAL REGULATOR BETI"/>
    <property type="match status" value="1"/>
</dbReference>
<dbReference type="EMBL" id="CP115965">
    <property type="protein sequence ID" value="WZX00166.1"/>
    <property type="molecule type" value="Genomic_DNA"/>
</dbReference>
<dbReference type="RefSeq" id="WP_342373546.1">
    <property type="nucleotide sequence ID" value="NZ_CP115965.1"/>
</dbReference>
<dbReference type="PROSITE" id="PS50977">
    <property type="entry name" value="HTH_TETR_2"/>
    <property type="match status" value="1"/>
</dbReference>
<evidence type="ECO:0000256" key="3">
    <source>
        <dbReference type="ARBA" id="ARBA00023163"/>
    </source>
</evidence>
<proteinExistence type="predicted"/>
<dbReference type="Proteomes" id="UP001434337">
    <property type="component" value="Chromosome"/>
</dbReference>
<dbReference type="InterPro" id="IPR009057">
    <property type="entry name" value="Homeodomain-like_sf"/>
</dbReference>
<dbReference type="PANTHER" id="PTHR30055">
    <property type="entry name" value="HTH-TYPE TRANSCRIPTIONAL REGULATOR RUTR"/>
    <property type="match status" value="1"/>
</dbReference>
<dbReference type="InterPro" id="IPR001647">
    <property type="entry name" value="HTH_TetR"/>
</dbReference>
<evidence type="ECO:0000313" key="6">
    <source>
        <dbReference type="EMBL" id="WZX00166.1"/>
    </source>
</evidence>
<organism evidence="6 7">
    <name type="scientific">Propioniciclava soli</name>
    <dbReference type="NCBI Taxonomy" id="2775081"/>
    <lineage>
        <taxon>Bacteria</taxon>
        <taxon>Bacillati</taxon>
        <taxon>Actinomycetota</taxon>
        <taxon>Actinomycetes</taxon>
        <taxon>Propionibacteriales</taxon>
        <taxon>Propionibacteriaceae</taxon>
        <taxon>Propioniciclava</taxon>
    </lineage>
</organism>
<evidence type="ECO:0000256" key="4">
    <source>
        <dbReference type="PROSITE-ProRule" id="PRU00335"/>
    </source>
</evidence>
<keyword evidence="3" id="KW-0804">Transcription</keyword>
<sequence length="209" mass="21870">MTEGTGAGRPSRPKRAQVRADIVSAATSAFESAGYADTSVDAVAAAAGYTKGAVYSNFGSKPELFAEACAERLAAISADLLERVAPVLDAGGERDELVRPLAEAVVAATLDTPLRWQLLLNEFRSVALRDPAVDAAYQKLSARRVAVLVELLSSNAYLARLAPAALQRSVLVLLTLVNALALEHAAAPETVDASTVTHIVAAFFDVVLP</sequence>
<evidence type="ECO:0000313" key="7">
    <source>
        <dbReference type="Proteomes" id="UP001434337"/>
    </source>
</evidence>
<name>A0ABZ3CBJ1_9ACTN</name>
<accession>A0ABZ3CBJ1</accession>
<evidence type="ECO:0000256" key="2">
    <source>
        <dbReference type="ARBA" id="ARBA00023125"/>
    </source>
</evidence>
<dbReference type="InterPro" id="IPR050109">
    <property type="entry name" value="HTH-type_TetR-like_transc_reg"/>
</dbReference>
<dbReference type="Pfam" id="PF00440">
    <property type="entry name" value="TetR_N"/>
    <property type="match status" value="1"/>
</dbReference>
<feature type="domain" description="HTH tetR-type" evidence="5">
    <location>
        <begin position="16"/>
        <end position="76"/>
    </location>
</feature>
<keyword evidence="2 4" id="KW-0238">DNA-binding</keyword>
<keyword evidence="7" id="KW-1185">Reference proteome</keyword>
<dbReference type="SUPFAM" id="SSF46689">
    <property type="entry name" value="Homeodomain-like"/>
    <property type="match status" value="1"/>
</dbReference>
<dbReference type="PRINTS" id="PR00455">
    <property type="entry name" value="HTHTETR"/>
</dbReference>
<gene>
    <name evidence="6" type="ORF">PCC79_08290</name>
</gene>
<feature type="DNA-binding region" description="H-T-H motif" evidence="4">
    <location>
        <begin position="39"/>
        <end position="58"/>
    </location>
</feature>
<keyword evidence="1" id="KW-0805">Transcription regulation</keyword>
<dbReference type="Gene3D" id="1.10.357.10">
    <property type="entry name" value="Tetracycline Repressor, domain 2"/>
    <property type="match status" value="1"/>
</dbReference>
<protein>
    <submittedName>
        <fullName evidence="6">TetR/AcrR family transcriptional regulator</fullName>
    </submittedName>
</protein>
<evidence type="ECO:0000256" key="1">
    <source>
        <dbReference type="ARBA" id="ARBA00023015"/>
    </source>
</evidence>